<evidence type="ECO:0000313" key="4">
    <source>
        <dbReference type="Proteomes" id="UP000731907"/>
    </source>
</evidence>
<sequence>MPILSAATHRMAAFCVVLLATLAPARAELATPAGEVILTVGGAISETNGDGTASFDMAMLQAMPSSEFSTSTTWTDGTKAFKGVPLKTLLDSLGAKGSKVIATALNNYSVEIPMEAIRDGVPIMAYTIDGAEFSRRDKGPLWIVFPYDSSAEYQTELVYGWSIWQLASLTVVE</sequence>
<evidence type="ECO:0000313" key="3">
    <source>
        <dbReference type="EMBL" id="MBU9699176.1"/>
    </source>
</evidence>
<keyword evidence="4" id="KW-1185">Reference proteome</keyword>
<comment type="caution">
    <text evidence="3">The sequence shown here is derived from an EMBL/GenBank/DDBJ whole genome shotgun (WGS) entry which is preliminary data.</text>
</comment>
<dbReference type="Proteomes" id="UP000731907">
    <property type="component" value="Unassembled WGS sequence"/>
</dbReference>
<accession>A0ABS6J5Y7</accession>
<gene>
    <name evidence="3" type="ORF">GU927_015095</name>
</gene>
<evidence type="ECO:0000259" key="2">
    <source>
        <dbReference type="Pfam" id="PF00174"/>
    </source>
</evidence>
<dbReference type="InterPro" id="IPR036374">
    <property type="entry name" value="OxRdtase_Mopterin-bd_sf"/>
</dbReference>
<organism evidence="3 4">
    <name type="scientific">Paragemmobacter amnigenus</name>
    <dbReference type="NCBI Taxonomy" id="2852097"/>
    <lineage>
        <taxon>Bacteria</taxon>
        <taxon>Pseudomonadati</taxon>
        <taxon>Pseudomonadota</taxon>
        <taxon>Alphaproteobacteria</taxon>
        <taxon>Rhodobacterales</taxon>
        <taxon>Paracoccaceae</taxon>
        <taxon>Paragemmobacter</taxon>
    </lineage>
</organism>
<dbReference type="Pfam" id="PF00174">
    <property type="entry name" value="Oxidored_molyb"/>
    <property type="match status" value="1"/>
</dbReference>
<dbReference type="InterPro" id="IPR000572">
    <property type="entry name" value="OxRdtase_Mopterin-bd_dom"/>
</dbReference>
<dbReference type="Gene3D" id="3.90.420.10">
    <property type="entry name" value="Oxidoreductase, molybdopterin-binding domain"/>
    <property type="match status" value="1"/>
</dbReference>
<protein>
    <submittedName>
        <fullName evidence="3">Molybdopterin-dependent oxidoreductase</fullName>
    </submittedName>
</protein>
<feature type="domain" description="Oxidoreductase molybdopterin-binding" evidence="2">
    <location>
        <begin position="70"/>
        <end position="146"/>
    </location>
</feature>
<proteinExistence type="predicted"/>
<feature type="signal peptide" evidence="1">
    <location>
        <begin position="1"/>
        <end position="27"/>
    </location>
</feature>
<keyword evidence="1" id="KW-0732">Signal</keyword>
<evidence type="ECO:0000256" key="1">
    <source>
        <dbReference type="SAM" id="SignalP"/>
    </source>
</evidence>
<feature type="chain" id="PRO_5045797076" evidence="1">
    <location>
        <begin position="28"/>
        <end position="173"/>
    </location>
</feature>
<dbReference type="RefSeq" id="WP_161763292.1">
    <property type="nucleotide sequence ID" value="NZ_JAAATX020000010.1"/>
</dbReference>
<dbReference type="SUPFAM" id="SSF56524">
    <property type="entry name" value="Oxidoreductase molybdopterin-binding domain"/>
    <property type="match status" value="1"/>
</dbReference>
<name>A0ABS6J5Y7_9RHOB</name>
<reference evidence="3 4" key="1">
    <citation type="submission" date="2021-06" db="EMBL/GenBank/DDBJ databases">
        <title>Rhodobacteraceae bacterium strain HSP-20.</title>
        <authorList>
            <person name="Chen W.-M."/>
        </authorList>
    </citation>
    <scope>NUCLEOTIDE SEQUENCE [LARGE SCALE GENOMIC DNA]</scope>
    <source>
        <strain evidence="3 4">HSP-20</strain>
    </source>
</reference>
<dbReference type="EMBL" id="JAAATX020000010">
    <property type="protein sequence ID" value="MBU9699176.1"/>
    <property type="molecule type" value="Genomic_DNA"/>
</dbReference>